<dbReference type="Pfam" id="PF08338">
    <property type="entry name" value="DUF1731"/>
    <property type="match status" value="1"/>
</dbReference>
<dbReference type="Gene3D" id="3.40.50.720">
    <property type="entry name" value="NAD(P)-binding Rossmann-like Domain"/>
    <property type="match status" value="1"/>
</dbReference>
<name>A0A7C2NWL0_9PLAN</name>
<feature type="domain" description="DUF1731" evidence="5">
    <location>
        <begin position="409"/>
        <end position="456"/>
    </location>
</feature>
<feature type="domain" description="NAD-dependent epimerase/dehydratase" evidence="3">
    <location>
        <begin position="164"/>
        <end position="375"/>
    </location>
</feature>
<reference evidence="6" key="1">
    <citation type="journal article" date="2020" name="mSystems">
        <title>Genome- and Community-Level Interaction Insights into Carbon Utilization and Element Cycling Functions of Hydrothermarchaeota in Hydrothermal Sediment.</title>
        <authorList>
            <person name="Zhou Z."/>
            <person name="Liu Y."/>
            <person name="Xu W."/>
            <person name="Pan J."/>
            <person name="Luo Z.H."/>
            <person name="Li M."/>
        </authorList>
    </citation>
    <scope>NUCLEOTIDE SEQUENCE [LARGE SCALE GENOMIC DNA]</scope>
    <source>
        <strain evidence="6">SpSt-339</strain>
    </source>
</reference>
<dbReference type="Pfam" id="PF03364">
    <property type="entry name" value="Polyketide_cyc"/>
    <property type="match status" value="1"/>
</dbReference>
<proteinExistence type="inferred from homology"/>
<sequence length="459" mass="49886">MSAPQRFVVRTELPVSAAEAFAWHERPGALDRLTPPWESVQVVQRADNLQPGQQVKIQVRLGPLTVPWIAEHTRYVPGVEFQDVQVRGPFAKFEHTHRLVPQDGNSCWLEDDIEYALPGGRLGRWLAGPAIRRKLERMFHYRHTVLQADLAQAASQSGLSTMKVLITGATGLVGSALVPLLTTTGHEVSRLVRSQPTEPNDIPWDPAQGILHPARLEGHDAVVHLAGENIAGARWTTAFKQRIRDSRLVGTRRLCETLAKLSHKPKTLVCASAIGYYGDRGGEALTETSAPGEGFLPDVCREWEAACEPARQAGIRVVNLRIGVVLSPKGGALAQMLTPFRLGGGGVVGSGRQYWSWIAIDDVVGAILHCLAHAELSGPVNATAPSPVTNHEFTKTLGAVLHRPTVIPMPAFAARLALGEMADALLLSSTRVLPQQLQSTGYHFRCPTLESALRHVLGQ</sequence>
<dbReference type="InterPro" id="IPR005031">
    <property type="entry name" value="COQ10_START"/>
</dbReference>
<comment type="similarity">
    <text evidence="1">Belongs to the ribosome association toxin RatA family.</text>
</comment>
<feature type="domain" description="Coenzyme Q-binding protein COQ10 START" evidence="4">
    <location>
        <begin position="14"/>
        <end position="138"/>
    </location>
</feature>
<dbReference type="NCBIfam" id="TIGR01777">
    <property type="entry name" value="yfcH"/>
    <property type="match status" value="1"/>
</dbReference>
<dbReference type="AlphaFoldDB" id="A0A7C2NWL0"/>
<evidence type="ECO:0000256" key="1">
    <source>
        <dbReference type="ARBA" id="ARBA00008918"/>
    </source>
</evidence>
<dbReference type="InterPro" id="IPR013549">
    <property type="entry name" value="DUF1731"/>
</dbReference>
<dbReference type="Pfam" id="PF01370">
    <property type="entry name" value="Epimerase"/>
    <property type="match status" value="1"/>
</dbReference>
<evidence type="ECO:0000259" key="4">
    <source>
        <dbReference type="Pfam" id="PF03364"/>
    </source>
</evidence>
<dbReference type="InterPro" id="IPR001509">
    <property type="entry name" value="Epimerase_deHydtase"/>
</dbReference>
<protein>
    <submittedName>
        <fullName evidence="6">TIGR01777 family protein</fullName>
    </submittedName>
</protein>
<dbReference type="SUPFAM" id="SSF55961">
    <property type="entry name" value="Bet v1-like"/>
    <property type="match status" value="1"/>
</dbReference>
<dbReference type="SUPFAM" id="SSF51735">
    <property type="entry name" value="NAD(P)-binding Rossmann-fold domains"/>
    <property type="match status" value="1"/>
</dbReference>
<dbReference type="CDD" id="cd05242">
    <property type="entry name" value="SDR_a8"/>
    <property type="match status" value="1"/>
</dbReference>
<comment type="similarity">
    <text evidence="2">Belongs to the NAD(P)-dependent epimerase/dehydratase family. SDR39U1 subfamily.</text>
</comment>
<evidence type="ECO:0000259" key="5">
    <source>
        <dbReference type="Pfam" id="PF08338"/>
    </source>
</evidence>
<dbReference type="CDD" id="cd07820">
    <property type="entry name" value="SRPBCC_3"/>
    <property type="match status" value="1"/>
</dbReference>
<dbReference type="InterPro" id="IPR036291">
    <property type="entry name" value="NAD(P)-bd_dom_sf"/>
</dbReference>
<dbReference type="PANTHER" id="PTHR11092">
    <property type="entry name" value="SUGAR NUCLEOTIDE EPIMERASE RELATED"/>
    <property type="match status" value="1"/>
</dbReference>
<evidence type="ECO:0000313" key="6">
    <source>
        <dbReference type="EMBL" id="HEN15031.1"/>
    </source>
</evidence>
<accession>A0A7C2NWL0</accession>
<dbReference type="InterPro" id="IPR023393">
    <property type="entry name" value="START-like_dom_sf"/>
</dbReference>
<dbReference type="EMBL" id="DSOK01000177">
    <property type="protein sequence ID" value="HEN15031.1"/>
    <property type="molecule type" value="Genomic_DNA"/>
</dbReference>
<dbReference type="Gene3D" id="3.30.530.20">
    <property type="match status" value="1"/>
</dbReference>
<evidence type="ECO:0000259" key="3">
    <source>
        <dbReference type="Pfam" id="PF01370"/>
    </source>
</evidence>
<dbReference type="PANTHER" id="PTHR11092:SF0">
    <property type="entry name" value="EPIMERASE FAMILY PROTEIN SDR39U1"/>
    <property type="match status" value="1"/>
</dbReference>
<gene>
    <name evidence="6" type="ORF">ENQ76_06125</name>
</gene>
<dbReference type="InterPro" id="IPR010099">
    <property type="entry name" value="SDR39U1"/>
</dbReference>
<organism evidence="6">
    <name type="scientific">Schlesneria paludicola</name>
    <dbReference type="NCBI Taxonomy" id="360056"/>
    <lineage>
        <taxon>Bacteria</taxon>
        <taxon>Pseudomonadati</taxon>
        <taxon>Planctomycetota</taxon>
        <taxon>Planctomycetia</taxon>
        <taxon>Planctomycetales</taxon>
        <taxon>Planctomycetaceae</taxon>
        <taxon>Schlesneria</taxon>
    </lineage>
</organism>
<comment type="caution">
    <text evidence="6">The sequence shown here is derived from an EMBL/GenBank/DDBJ whole genome shotgun (WGS) entry which is preliminary data.</text>
</comment>
<evidence type="ECO:0000256" key="2">
    <source>
        <dbReference type="ARBA" id="ARBA00009353"/>
    </source>
</evidence>